<dbReference type="PANTHER" id="PTHR45765:SF1">
    <property type="entry name" value="METHIONINE--TRNA LIGASE, CYTOPLASMIC"/>
    <property type="match status" value="1"/>
</dbReference>
<keyword evidence="10" id="KW-0648">Protein biosynthesis</keyword>
<dbReference type="SUPFAM" id="SSF47323">
    <property type="entry name" value="Anticodon-binding domain of a subclass of class I aminoacyl-tRNA synthetases"/>
    <property type="match status" value="1"/>
</dbReference>
<dbReference type="NCBIfam" id="TIGR00398">
    <property type="entry name" value="metG"/>
    <property type="match status" value="1"/>
</dbReference>
<organism evidence="15">
    <name type="scientific">Triticum urartu</name>
    <name type="common">Red wild einkorn</name>
    <name type="synonym">Crithodium urartu</name>
    <dbReference type="NCBI Taxonomy" id="4572"/>
    <lineage>
        <taxon>Eukaryota</taxon>
        <taxon>Viridiplantae</taxon>
        <taxon>Streptophyta</taxon>
        <taxon>Embryophyta</taxon>
        <taxon>Tracheophyta</taxon>
        <taxon>Spermatophyta</taxon>
        <taxon>Magnoliopsida</taxon>
        <taxon>Liliopsida</taxon>
        <taxon>Poales</taxon>
        <taxon>Poaceae</taxon>
        <taxon>BOP clade</taxon>
        <taxon>Pooideae</taxon>
        <taxon>Triticodae</taxon>
        <taxon>Triticeae</taxon>
        <taxon>Triticinae</taxon>
        <taxon>Triticum</taxon>
    </lineage>
</organism>
<dbReference type="GO" id="GO:0048608">
    <property type="term" value="P:reproductive structure development"/>
    <property type="evidence" value="ECO:0007669"/>
    <property type="project" value="UniProtKB-ARBA"/>
</dbReference>
<dbReference type="Pfam" id="PF01588">
    <property type="entry name" value="tRNA_bind"/>
    <property type="match status" value="1"/>
</dbReference>
<gene>
    <name evidence="15" type="ORF">TRIUR3_10456</name>
</gene>
<accession>M8AK71</accession>
<dbReference type="InterPro" id="IPR014758">
    <property type="entry name" value="Met-tRNA_synth"/>
</dbReference>
<dbReference type="GO" id="GO:0006431">
    <property type="term" value="P:methionyl-tRNA aminoacylation"/>
    <property type="evidence" value="ECO:0007669"/>
    <property type="project" value="InterPro"/>
</dbReference>
<keyword evidence="9" id="KW-0694">RNA-binding</keyword>
<proteinExistence type="inferred from homology"/>
<dbReference type="eggNOG" id="KOG2241">
    <property type="taxonomic scope" value="Eukaryota"/>
</dbReference>
<dbReference type="FunFam" id="2.40.50.140:FF:000047">
    <property type="entry name" value="tyrosine--tRNA ligase, cytoplasmic isoform X2"/>
    <property type="match status" value="1"/>
</dbReference>
<dbReference type="SUPFAM" id="SSF52374">
    <property type="entry name" value="Nucleotidylyl transferase"/>
    <property type="match status" value="1"/>
</dbReference>
<comment type="similarity">
    <text evidence="2">Belongs to the class-I aminoacyl-tRNA synthetase family.</text>
</comment>
<sequence>MASPPPPPKLPIPGRRNILITSALPYVNNVPHLGNIIGCVLSADVFARYCRLRGYNAIYICGTDEYGTATETKALEEKCSPKEICDKYHVIHDEVYKWFDIKFDKFGRTSAPEQTEVCQAIFHKLMENKWLTENTMQQLYCDTCERFLADRLVEGKCPTEGCNYEAARGDQCENCSKLLNPTELIDPKCKVCKNAPRIRDTDHLFLELPLLSDKLVNYINNTSVAGMWSQNAIQATNAWLKEGLKQRCITRDLKWGVPVPHEKYKDKVFYVWFDAPIGYISITASYTPDWEKWWKDPDNVELFQFMGKDNVPFHTVMFPSTLLGTGENWTMMKTISVTEYLNYEAGKFSKSHGIGVFGNDAKTTNIPSEVWRYYLLMNRPEVSDTLFTWADLQAKLNSELLNNLGNFINRVLSFVAKPAGGGYDSIIPDAPNAESHPLTNALAEKTNKWVEQYLEAMEKLQGSKIECSLLSLQVKLKQGLKSAMAISSDGNAYLQVLHQLNMSPDEDLSFCDDKGETAKAKRPWDFVSAGHKIGKPVPLFKELKDEQVEAFRIKFAGSQAERILKEQADAEAKKVAEKLKGTKLSGLIRKAEKHPDADSLYIEEIDVGEEAPRTVVSGLVKFIPLEEMQNRKVCVLCNLKPVAMRGIKSHAMVLAASNEDHTKVELVEPPESAAVGERVTFAGFSGEPEASLNAKSKTWEKLSADLHSNGELVACYKDVPFTTSAGVCKRWEAVIIDRRNRLIAKKARDAAAAEQADTSHVGMMNPRCHYCPQATWGSQQNVASPANFPPPLPLWGHAPSPGYFDGDAHGSFNPNITSPHGAPPCASPSGMKTDQRTPSPAFTVGLHTQYSYLPPAYSASPTPPLRRGALSFAHVSTPQFGNPDATDIYMDEIITSGSVAASSCPGFHTQDKTMDTAVDMDDELDGTEEGEEEEQAEEEMEPAMKGRKKKRAASARPGEPRVKWTSKEDECLGEAWKTVNIDLITGSNRNTDTYWRRIKTAFDERKLVDPYFATIHMERGDKAMANHWAIIQAACNKWHRIVEEIAARPKSGANVEGQMVQMFNMYRQDNSDQEFKFLHVFSRIESCEKWREVRLTLAKAKEMYKLDTPVLRAVHGRPDRNKRAKTARDVAPAAERLQSSIEQCITDAKNSTAKRKEKSDARWSELMTKQDMKLDLLRTNVAVKKRNTDLAFLMAADMSTMDEKVKAWYLAERGLILNRMPGPAPTTTPMPTLMPSLSDEVVPTLTTSPSTEAPLTPSTPAGKDKFDFLGVWGLKPEGATGNSIAPRAKNLPAQTRKRIRRVRWGAK</sequence>
<dbReference type="GO" id="GO:0000049">
    <property type="term" value="F:tRNA binding"/>
    <property type="evidence" value="ECO:0007669"/>
    <property type="project" value="UniProtKB-UniRule"/>
</dbReference>
<dbReference type="InterPro" id="IPR014729">
    <property type="entry name" value="Rossmann-like_a/b/a_fold"/>
</dbReference>
<name>M8AK71_TRIUA</name>
<dbReference type="InterPro" id="IPR015413">
    <property type="entry name" value="Methionyl/Leucyl_tRNA_Synth"/>
</dbReference>
<dbReference type="EMBL" id="KD099417">
    <property type="protein sequence ID" value="EMS61204.1"/>
    <property type="molecule type" value="Genomic_DNA"/>
</dbReference>
<dbReference type="PANTHER" id="PTHR45765">
    <property type="entry name" value="METHIONINE--TRNA LIGASE"/>
    <property type="match status" value="1"/>
</dbReference>
<dbReference type="InterPro" id="IPR029038">
    <property type="entry name" value="MetRS_Zn"/>
</dbReference>
<evidence type="ECO:0000256" key="5">
    <source>
        <dbReference type="ARBA" id="ARBA00022555"/>
    </source>
</evidence>
<dbReference type="Gene3D" id="1.10.730.10">
    <property type="entry name" value="Isoleucyl-tRNA Synthetase, Domain 1"/>
    <property type="match status" value="1"/>
</dbReference>
<dbReference type="Pfam" id="PF09334">
    <property type="entry name" value="tRNA-synt_1g"/>
    <property type="match status" value="1"/>
</dbReference>
<dbReference type="GO" id="GO:0009791">
    <property type="term" value="P:post-embryonic development"/>
    <property type="evidence" value="ECO:0007669"/>
    <property type="project" value="UniProtKB-ARBA"/>
</dbReference>
<dbReference type="CDD" id="cd02799">
    <property type="entry name" value="tRNA_bind_EMAP-II_like"/>
    <property type="match status" value="1"/>
</dbReference>
<dbReference type="InterPro" id="IPR001412">
    <property type="entry name" value="aa-tRNA-synth_I_CS"/>
</dbReference>
<dbReference type="InterPro" id="IPR033911">
    <property type="entry name" value="MetRS_core"/>
</dbReference>
<feature type="region of interest" description="Disordered" evidence="14">
    <location>
        <begin position="818"/>
        <end position="840"/>
    </location>
</feature>
<evidence type="ECO:0000256" key="8">
    <source>
        <dbReference type="ARBA" id="ARBA00022840"/>
    </source>
</evidence>
<evidence type="ECO:0000256" key="2">
    <source>
        <dbReference type="ARBA" id="ARBA00005594"/>
    </source>
</evidence>
<evidence type="ECO:0000256" key="7">
    <source>
        <dbReference type="ARBA" id="ARBA00022741"/>
    </source>
</evidence>
<dbReference type="InterPro" id="IPR023458">
    <property type="entry name" value="Met-tRNA_ligase_1"/>
</dbReference>
<dbReference type="eggNOG" id="KOG1247">
    <property type="taxonomic scope" value="Eukaryota"/>
</dbReference>
<protein>
    <recommendedName>
        <fullName evidence="3">methionine--tRNA ligase</fullName>
        <ecNumber evidence="3">6.1.1.10</ecNumber>
    </recommendedName>
    <alternativeName>
        <fullName evidence="12">Methionyl-tRNA synthetase</fullName>
    </alternativeName>
</protein>
<keyword evidence="8" id="KW-0067">ATP-binding</keyword>
<evidence type="ECO:0000256" key="10">
    <source>
        <dbReference type="ARBA" id="ARBA00022917"/>
    </source>
</evidence>
<dbReference type="InterPro" id="IPR012340">
    <property type="entry name" value="NA-bd_OB-fold"/>
</dbReference>
<keyword evidence="4" id="KW-0963">Cytoplasm</keyword>
<dbReference type="EC" id="6.1.1.10" evidence="3"/>
<keyword evidence="5" id="KW-0820">tRNA-binding</keyword>
<evidence type="ECO:0000256" key="4">
    <source>
        <dbReference type="ARBA" id="ARBA00022490"/>
    </source>
</evidence>
<evidence type="ECO:0000256" key="6">
    <source>
        <dbReference type="ARBA" id="ARBA00022598"/>
    </source>
</evidence>
<comment type="catalytic activity">
    <reaction evidence="13">
        <text>tRNA(Met) + L-methionine + ATP = L-methionyl-tRNA(Met) + AMP + diphosphate</text>
        <dbReference type="Rhea" id="RHEA:13481"/>
        <dbReference type="Rhea" id="RHEA-COMP:9667"/>
        <dbReference type="Rhea" id="RHEA-COMP:9698"/>
        <dbReference type="ChEBI" id="CHEBI:30616"/>
        <dbReference type="ChEBI" id="CHEBI:33019"/>
        <dbReference type="ChEBI" id="CHEBI:57844"/>
        <dbReference type="ChEBI" id="CHEBI:78442"/>
        <dbReference type="ChEBI" id="CHEBI:78530"/>
        <dbReference type="ChEBI" id="CHEBI:456215"/>
        <dbReference type="EC" id="6.1.1.10"/>
    </reaction>
</comment>
<dbReference type="InterPro" id="IPR009080">
    <property type="entry name" value="tRNAsynth_Ia_anticodon-bd"/>
</dbReference>
<dbReference type="GO" id="GO:0017101">
    <property type="term" value="C:aminoacyl-tRNA synthetase multienzyme complex"/>
    <property type="evidence" value="ECO:0007669"/>
    <property type="project" value="TreeGrafter"/>
</dbReference>
<keyword evidence="6" id="KW-0436">Ligase</keyword>
<feature type="region of interest" description="Disordered" evidence="14">
    <location>
        <begin position="923"/>
        <end position="966"/>
    </location>
</feature>
<evidence type="ECO:0000256" key="12">
    <source>
        <dbReference type="ARBA" id="ARBA00030904"/>
    </source>
</evidence>
<dbReference type="PRINTS" id="PR01041">
    <property type="entry name" value="TRNASYNTHMET"/>
</dbReference>
<evidence type="ECO:0000256" key="13">
    <source>
        <dbReference type="ARBA" id="ARBA00047364"/>
    </source>
</evidence>
<evidence type="ECO:0000256" key="1">
    <source>
        <dbReference type="ARBA" id="ARBA00004496"/>
    </source>
</evidence>
<comment type="subcellular location">
    <subcellularLocation>
        <location evidence="1">Cytoplasm</location>
    </subcellularLocation>
</comment>
<dbReference type="GO" id="GO:0004825">
    <property type="term" value="F:methionine-tRNA ligase activity"/>
    <property type="evidence" value="ECO:0007669"/>
    <property type="project" value="UniProtKB-EC"/>
</dbReference>
<dbReference type="FunFam" id="2.20.28.20:FF:000001">
    <property type="entry name" value="Methionine--tRNA ligase"/>
    <property type="match status" value="1"/>
</dbReference>
<dbReference type="Gene3D" id="2.40.50.140">
    <property type="entry name" value="Nucleic acid-binding proteins"/>
    <property type="match status" value="1"/>
</dbReference>
<dbReference type="STRING" id="4572.M8AK71"/>
<keyword evidence="11 15" id="KW-0030">Aminoacyl-tRNA synthetase</keyword>
<evidence type="ECO:0000256" key="14">
    <source>
        <dbReference type="SAM" id="MobiDB-lite"/>
    </source>
</evidence>
<feature type="compositionally biased region" description="Polar residues" evidence="14">
    <location>
        <begin position="830"/>
        <end position="840"/>
    </location>
</feature>
<dbReference type="Gene3D" id="3.40.50.620">
    <property type="entry name" value="HUPs"/>
    <property type="match status" value="1"/>
</dbReference>
<evidence type="ECO:0000256" key="9">
    <source>
        <dbReference type="ARBA" id="ARBA00022884"/>
    </source>
</evidence>
<dbReference type="CDD" id="cd00814">
    <property type="entry name" value="MetRS_core"/>
    <property type="match status" value="1"/>
</dbReference>
<dbReference type="GO" id="GO:0005524">
    <property type="term" value="F:ATP binding"/>
    <property type="evidence" value="ECO:0007669"/>
    <property type="project" value="UniProtKB-KW"/>
</dbReference>
<reference evidence="15" key="1">
    <citation type="journal article" date="2013" name="Nature">
        <title>Draft genome of the wheat A-genome progenitor Triticum urartu.</title>
        <authorList>
            <person name="Ling H.Q."/>
            <person name="Zhao S."/>
            <person name="Liu D."/>
            <person name="Wang J."/>
            <person name="Sun H."/>
            <person name="Zhang C."/>
            <person name="Fan H."/>
            <person name="Li D."/>
            <person name="Dong L."/>
            <person name="Tao Y."/>
            <person name="Gao C."/>
            <person name="Wu H."/>
            <person name="Li Y."/>
            <person name="Cui Y."/>
            <person name="Guo X."/>
            <person name="Zheng S."/>
            <person name="Wang B."/>
            <person name="Yu K."/>
            <person name="Liang Q."/>
            <person name="Yang W."/>
            <person name="Lou X."/>
            <person name="Chen J."/>
            <person name="Feng M."/>
            <person name="Jian J."/>
            <person name="Zhang X."/>
            <person name="Luo G."/>
            <person name="Jiang Y."/>
            <person name="Liu J."/>
            <person name="Wang Z."/>
            <person name="Sha Y."/>
            <person name="Zhang B."/>
            <person name="Wu H."/>
            <person name="Tang D."/>
            <person name="Shen Q."/>
            <person name="Xue P."/>
            <person name="Zou S."/>
            <person name="Wang X."/>
            <person name="Liu X."/>
            <person name="Wang F."/>
            <person name="Yang Y."/>
            <person name="An X."/>
            <person name="Dong Z."/>
            <person name="Zhang K."/>
            <person name="Zhang X."/>
            <person name="Luo M.C."/>
            <person name="Dvorak J."/>
            <person name="Tong Y."/>
            <person name="Wang J."/>
            <person name="Yang H."/>
            <person name="Li Z."/>
            <person name="Wang D."/>
            <person name="Zhang A."/>
            <person name="Wang J."/>
        </authorList>
    </citation>
    <scope>NUCLEOTIDE SEQUENCE</scope>
</reference>
<keyword evidence="7" id="KW-0547">Nucleotide-binding</keyword>
<dbReference type="SUPFAM" id="SSF57770">
    <property type="entry name" value="Methionyl-tRNA synthetase (MetRS), Zn-domain"/>
    <property type="match status" value="1"/>
</dbReference>
<evidence type="ECO:0000256" key="11">
    <source>
        <dbReference type="ARBA" id="ARBA00023146"/>
    </source>
</evidence>
<dbReference type="InterPro" id="IPR002547">
    <property type="entry name" value="tRNA-bd_dom"/>
</dbReference>
<dbReference type="SUPFAM" id="SSF50249">
    <property type="entry name" value="Nucleic acid-binding proteins"/>
    <property type="match status" value="1"/>
</dbReference>
<evidence type="ECO:0000256" key="3">
    <source>
        <dbReference type="ARBA" id="ARBA00012838"/>
    </source>
</evidence>
<dbReference type="GO" id="GO:0005829">
    <property type="term" value="C:cytosol"/>
    <property type="evidence" value="ECO:0007669"/>
    <property type="project" value="TreeGrafter"/>
</dbReference>
<dbReference type="PROSITE" id="PS00178">
    <property type="entry name" value="AA_TRNA_LIGASE_I"/>
    <property type="match status" value="1"/>
</dbReference>
<dbReference type="Gene3D" id="2.20.28.20">
    <property type="entry name" value="Methionyl-tRNA synthetase, Zn-domain"/>
    <property type="match status" value="1"/>
</dbReference>
<dbReference type="PROSITE" id="PS50886">
    <property type="entry name" value="TRBD"/>
    <property type="match status" value="1"/>
</dbReference>
<evidence type="ECO:0000313" key="15">
    <source>
        <dbReference type="EMBL" id="EMS61204.1"/>
    </source>
</evidence>
<feature type="compositionally biased region" description="Acidic residues" evidence="14">
    <location>
        <begin position="923"/>
        <end position="941"/>
    </location>
</feature>